<feature type="domain" description="Peptidase M20 dimerisation" evidence="3">
    <location>
        <begin position="192"/>
        <end position="279"/>
    </location>
</feature>
<sequence>MPAPHPRFEELAQDLPEITAIRHQIHRHPELAFEETATADLVARKLREWGFEVATGVGTTGVVGTLKAGSGSRRIGLRADMDALAIEERTGLPYASTVPGKMHACGHDGHTSILLGAARYLARTRRFSGTLHLYFQPAEERGYDSGAERMLADGLFERFPCDAVFGLHNHPGAEVGSIMARKGASQPATDKVSIRVIGKGGHVARPHLTVDPSVVTASIVMALQTIVSRNVDATQTAVLSVCTLQSGGFYGVIPDEARVELSVRCFDPGVRDLLRERIEATVHGQAQSYGARAEIDYQTGYPALVNTDREVDFAVEVARELLGPERVDPDFGLVTAGDDFSFMLQRRPGCYLRLGNGLFNEPCHPVHHPRYDFNDDNLRTGAAYWSLLVERYLVD</sequence>
<feature type="binding site" evidence="2">
    <location>
        <position position="140"/>
    </location>
    <ligand>
        <name>Mn(2+)</name>
        <dbReference type="ChEBI" id="CHEBI:29035"/>
        <label>2</label>
    </ligand>
</feature>
<dbReference type="Gene3D" id="3.30.70.360">
    <property type="match status" value="1"/>
</dbReference>
<dbReference type="InterPro" id="IPR036264">
    <property type="entry name" value="Bact_exopeptidase_dim_dom"/>
</dbReference>
<gene>
    <name evidence="4" type="ORF">HF896_17885</name>
</gene>
<dbReference type="Pfam" id="PF01546">
    <property type="entry name" value="Peptidase_M20"/>
    <property type="match status" value="1"/>
</dbReference>
<proteinExistence type="predicted"/>
<dbReference type="InterPro" id="IPR011650">
    <property type="entry name" value="Peptidase_M20_dimer"/>
</dbReference>
<dbReference type="AlphaFoldDB" id="A0A858ZX23"/>
<keyword evidence="1 4" id="KW-0378">Hydrolase</keyword>
<dbReference type="CDD" id="cd05666">
    <property type="entry name" value="M20_Acy1-like"/>
    <property type="match status" value="1"/>
</dbReference>
<dbReference type="GO" id="GO:0046872">
    <property type="term" value="F:metal ion binding"/>
    <property type="evidence" value="ECO:0007669"/>
    <property type="project" value="UniProtKB-KW"/>
</dbReference>
<feature type="binding site" evidence="2">
    <location>
        <position position="168"/>
    </location>
    <ligand>
        <name>Mn(2+)</name>
        <dbReference type="ChEBI" id="CHEBI:29035"/>
        <label>2</label>
    </ligand>
</feature>
<comment type="cofactor">
    <cofactor evidence="2">
        <name>Mn(2+)</name>
        <dbReference type="ChEBI" id="CHEBI:29035"/>
    </cofactor>
    <text evidence="2">The Mn(2+) ion enhances activity.</text>
</comment>
<dbReference type="SUPFAM" id="SSF55031">
    <property type="entry name" value="Bacterial exopeptidase dimerisation domain"/>
    <property type="match status" value="1"/>
</dbReference>
<dbReference type="Gene3D" id="3.40.630.10">
    <property type="entry name" value="Zn peptidases"/>
    <property type="match status" value="1"/>
</dbReference>
<evidence type="ECO:0000313" key="4">
    <source>
        <dbReference type="EMBL" id="QKD45368.1"/>
    </source>
</evidence>
<keyword evidence="2" id="KW-0464">Manganese</keyword>
<dbReference type="FunFam" id="3.30.70.360:FF:000001">
    <property type="entry name" value="N-acetyldiaminopimelate deacetylase"/>
    <property type="match status" value="1"/>
</dbReference>
<dbReference type="EMBL" id="CP051298">
    <property type="protein sequence ID" value="QKD45368.1"/>
    <property type="molecule type" value="Genomic_DNA"/>
</dbReference>
<accession>A0A858ZX23</accession>
<dbReference type="InterPro" id="IPR002933">
    <property type="entry name" value="Peptidase_M20"/>
</dbReference>
<evidence type="ECO:0000313" key="5">
    <source>
        <dbReference type="Proteomes" id="UP000500755"/>
    </source>
</evidence>
<evidence type="ECO:0000256" key="1">
    <source>
        <dbReference type="ARBA" id="ARBA00022801"/>
    </source>
</evidence>
<evidence type="ECO:0000259" key="3">
    <source>
        <dbReference type="Pfam" id="PF07687"/>
    </source>
</evidence>
<dbReference type="GO" id="GO:0019877">
    <property type="term" value="P:diaminopimelate biosynthetic process"/>
    <property type="evidence" value="ECO:0007669"/>
    <property type="project" value="UniProtKB-ARBA"/>
</dbReference>
<reference evidence="4 5" key="1">
    <citation type="submission" date="2020-05" db="EMBL/GenBank/DDBJ databases">
        <title>Complete genome sequence of Alicycliphilus denitrificans DP3.</title>
        <authorList>
            <person name="Chen X."/>
        </authorList>
    </citation>
    <scope>NUCLEOTIDE SEQUENCE [LARGE SCALE GENOMIC DNA]</scope>
    <source>
        <strain evidence="4 5">DP3</strain>
    </source>
</reference>
<organism evidence="4 5">
    <name type="scientific">Alicycliphilus denitrificans</name>
    <dbReference type="NCBI Taxonomy" id="179636"/>
    <lineage>
        <taxon>Bacteria</taxon>
        <taxon>Pseudomonadati</taxon>
        <taxon>Pseudomonadota</taxon>
        <taxon>Betaproteobacteria</taxon>
        <taxon>Burkholderiales</taxon>
        <taxon>Comamonadaceae</taxon>
        <taxon>Alicycliphilus</taxon>
    </lineage>
</organism>
<feature type="binding site" evidence="2">
    <location>
        <position position="367"/>
    </location>
    <ligand>
        <name>Mn(2+)</name>
        <dbReference type="ChEBI" id="CHEBI:29035"/>
        <label>2</label>
    </ligand>
</feature>
<name>A0A858ZX23_9BURK</name>
<dbReference type="PANTHER" id="PTHR11014:SF63">
    <property type="entry name" value="METALLOPEPTIDASE, PUTATIVE (AFU_ORTHOLOGUE AFUA_6G09600)-RELATED"/>
    <property type="match status" value="1"/>
</dbReference>
<dbReference type="SUPFAM" id="SSF53187">
    <property type="entry name" value="Zn-dependent exopeptidases"/>
    <property type="match status" value="1"/>
</dbReference>
<dbReference type="GO" id="GO:0050118">
    <property type="term" value="F:N-acetyldiaminopimelate deacetylase activity"/>
    <property type="evidence" value="ECO:0007669"/>
    <property type="project" value="UniProtKB-ARBA"/>
</dbReference>
<dbReference type="RefSeq" id="WP_013520306.1">
    <property type="nucleotide sequence ID" value="NZ_CP051298.1"/>
</dbReference>
<dbReference type="PIRSF" id="PIRSF005962">
    <property type="entry name" value="Pept_M20D_amidohydro"/>
    <property type="match status" value="1"/>
</dbReference>
<dbReference type="Proteomes" id="UP000500755">
    <property type="component" value="Chromosome"/>
</dbReference>
<protein>
    <submittedName>
        <fullName evidence="4">Amidohydrolase</fullName>
    </submittedName>
</protein>
<evidence type="ECO:0000256" key="2">
    <source>
        <dbReference type="PIRSR" id="PIRSR005962-1"/>
    </source>
</evidence>
<dbReference type="NCBIfam" id="TIGR01891">
    <property type="entry name" value="amidohydrolases"/>
    <property type="match status" value="1"/>
</dbReference>
<dbReference type="Pfam" id="PF07687">
    <property type="entry name" value="M20_dimer"/>
    <property type="match status" value="1"/>
</dbReference>
<feature type="binding site" evidence="2">
    <location>
        <position position="105"/>
    </location>
    <ligand>
        <name>Mn(2+)</name>
        <dbReference type="ChEBI" id="CHEBI:29035"/>
        <label>2</label>
    </ligand>
</feature>
<dbReference type="InterPro" id="IPR017439">
    <property type="entry name" value="Amidohydrolase"/>
</dbReference>
<feature type="binding site" evidence="2">
    <location>
        <position position="107"/>
    </location>
    <ligand>
        <name>Mn(2+)</name>
        <dbReference type="ChEBI" id="CHEBI:29035"/>
        <label>2</label>
    </ligand>
</feature>
<dbReference type="PANTHER" id="PTHR11014">
    <property type="entry name" value="PEPTIDASE M20 FAMILY MEMBER"/>
    <property type="match status" value="1"/>
</dbReference>
<keyword evidence="2" id="KW-0479">Metal-binding</keyword>